<proteinExistence type="predicted"/>
<accession>A0A7J7NQ33</accession>
<dbReference type="AlphaFoldDB" id="A0A7J7NQ33"/>
<feature type="non-terminal residue" evidence="1">
    <location>
        <position position="85"/>
    </location>
</feature>
<evidence type="ECO:0000313" key="2">
    <source>
        <dbReference type="Proteomes" id="UP000541444"/>
    </source>
</evidence>
<protein>
    <submittedName>
        <fullName evidence="1">Uncharacterized protein</fullName>
    </submittedName>
</protein>
<reference evidence="1 2" key="1">
    <citation type="journal article" date="2020" name="IScience">
        <title>Genome Sequencing of the Endangered Kingdonia uniflora (Circaeasteraceae, Ranunculales) Reveals Potential Mechanisms of Evolutionary Specialization.</title>
        <authorList>
            <person name="Sun Y."/>
            <person name="Deng T."/>
            <person name="Zhang A."/>
            <person name="Moore M.J."/>
            <person name="Landis J.B."/>
            <person name="Lin N."/>
            <person name="Zhang H."/>
            <person name="Zhang X."/>
            <person name="Huang J."/>
            <person name="Zhang X."/>
            <person name="Sun H."/>
            <person name="Wang H."/>
        </authorList>
    </citation>
    <scope>NUCLEOTIDE SEQUENCE [LARGE SCALE GENOMIC DNA]</scope>
    <source>
        <strain evidence="1">TB1705</strain>
        <tissue evidence="1">Leaf</tissue>
    </source>
</reference>
<organism evidence="1 2">
    <name type="scientific">Kingdonia uniflora</name>
    <dbReference type="NCBI Taxonomy" id="39325"/>
    <lineage>
        <taxon>Eukaryota</taxon>
        <taxon>Viridiplantae</taxon>
        <taxon>Streptophyta</taxon>
        <taxon>Embryophyta</taxon>
        <taxon>Tracheophyta</taxon>
        <taxon>Spermatophyta</taxon>
        <taxon>Magnoliopsida</taxon>
        <taxon>Ranunculales</taxon>
        <taxon>Circaeasteraceae</taxon>
        <taxon>Kingdonia</taxon>
    </lineage>
</organism>
<comment type="caution">
    <text evidence="1">The sequence shown here is derived from an EMBL/GenBank/DDBJ whole genome shotgun (WGS) entry which is preliminary data.</text>
</comment>
<sequence>NFLSIQTTSLSFEQLGGGFPLFSFYFHFTSSFSFSLTHSALTLSLTLSILDSLEFGGRCWADSLPNPSVSIFPFSLQIVIRDLKV</sequence>
<gene>
    <name evidence="1" type="ORF">GIB67_013709</name>
</gene>
<dbReference type="EMBL" id="JACGCM010000669">
    <property type="protein sequence ID" value="KAF6169279.1"/>
    <property type="molecule type" value="Genomic_DNA"/>
</dbReference>
<keyword evidence="2" id="KW-1185">Reference proteome</keyword>
<evidence type="ECO:0000313" key="1">
    <source>
        <dbReference type="EMBL" id="KAF6169279.1"/>
    </source>
</evidence>
<name>A0A7J7NQ33_9MAGN</name>
<dbReference type="Proteomes" id="UP000541444">
    <property type="component" value="Unassembled WGS sequence"/>
</dbReference>